<evidence type="ECO:0000256" key="10">
    <source>
        <dbReference type="SAM" id="MobiDB-lite"/>
    </source>
</evidence>
<dbReference type="Pfam" id="PF00579">
    <property type="entry name" value="tRNA-synt_1b"/>
    <property type="match status" value="1"/>
</dbReference>
<dbReference type="CDD" id="cd00806">
    <property type="entry name" value="TrpRS_core"/>
    <property type="match status" value="1"/>
</dbReference>
<dbReference type="Gene3D" id="1.10.240.10">
    <property type="entry name" value="Tyrosyl-Transfer RNA Synthetase"/>
    <property type="match status" value="1"/>
</dbReference>
<reference evidence="12" key="1">
    <citation type="journal article" date="2019" name="Int. J. Syst. Evol. Microbiol.">
        <title>The Global Catalogue of Microorganisms (GCM) 10K type strain sequencing project: providing services to taxonomists for standard genome sequencing and annotation.</title>
        <authorList>
            <consortium name="The Broad Institute Genomics Platform"/>
            <consortium name="The Broad Institute Genome Sequencing Center for Infectious Disease"/>
            <person name="Wu L."/>
            <person name="Ma J."/>
        </authorList>
    </citation>
    <scope>NUCLEOTIDE SEQUENCE [LARGE SCALE GENOMIC DNA]</scope>
    <source>
        <strain evidence="12">JCM 18127</strain>
    </source>
</reference>
<dbReference type="PRINTS" id="PR01039">
    <property type="entry name" value="TRNASYNTHTRP"/>
</dbReference>
<keyword evidence="12" id="KW-1185">Reference proteome</keyword>
<keyword evidence="5 9" id="KW-0067">ATP-binding</keyword>
<dbReference type="EC" id="6.1.1.2" evidence="2 8"/>
<evidence type="ECO:0000256" key="6">
    <source>
        <dbReference type="ARBA" id="ARBA00022917"/>
    </source>
</evidence>
<comment type="similarity">
    <text evidence="1 9">Belongs to the class-I aminoacyl-tRNA synthetase family.</text>
</comment>
<evidence type="ECO:0000256" key="3">
    <source>
        <dbReference type="ARBA" id="ARBA00022598"/>
    </source>
</evidence>
<evidence type="ECO:0000313" key="11">
    <source>
        <dbReference type="EMBL" id="GAA4686436.1"/>
    </source>
</evidence>
<evidence type="ECO:0000256" key="5">
    <source>
        <dbReference type="ARBA" id="ARBA00022840"/>
    </source>
</evidence>
<dbReference type="PROSITE" id="PS00178">
    <property type="entry name" value="AA_TRNA_LIGASE_I"/>
    <property type="match status" value="1"/>
</dbReference>
<dbReference type="SUPFAM" id="SSF52374">
    <property type="entry name" value="Nucleotidylyl transferase"/>
    <property type="match status" value="1"/>
</dbReference>
<dbReference type="InterPro" id="IPR002305">
    <property type="entry name" value="aa-tRNA-synth_Ic"/>
</dbReference>
<evidence type="ECO:0000256" key="4">
    <source>
        <dbReference type="ARBA" id="ARBA00022741"/>
    </source>
</evidence>
<evidence type="ECO:0000313" key="12">
    <source>
        <dbReference type="Proteomes" id="UP001500621"/>
    </source>
</evidence>
<comment type="caution">
    <text evidence="11">The sequence shown here is derived from an EMBL/GenBank/DDBJ whole genome shotgun (WGS) entry which is preliminary data.</text>
</comment>
<dbReference type="EMBL" id="BAABIM010000002">
    <property type="protein sequence ID" value="GAA4686436.1"/>
    <property type="molecule type" value="Genomic_DNA"/>
</dbReference>
<proteinExistence type="inferred from homology"/>
<sequence>MSEINQPPVEQPAEANEPGAAGRPGVRRRMLTGDRPTGKLHLGHYVGSISNRVKLQHDYECFFIIADLHMLTTKSSREAIEQIGPNARDAVLDMISAGIDPEQATFYLQSGLGGAIHELYTLFQSLITVPHLQRLPSLKDMARGAGKAEMPFALLGYPILQAADILCVRSQMVPVGKDNLAHVEITREIARRFNHEYGETLPVPEALVGEVPTLVGTDGNGKASKSLGNAILLSDDAATVRRKVKGMFTDPNRVRADVPGETETNPVFVYHRTFNDRPEEVADLTARYQAGTVGDVEVKQSLIEALERFLAPIRERRAEFESRPGYVEQLIVEGTERTRHEAELTLREVRKAMGLASSWNRLRRKAERHRG</sequence>
<feature type="region of interest" description="Disordered" evidence="10">
    <location>
        <begin position="1"/>
        <end position="35"/>
    </location>
</feature>
<gene>
    <name evidence="11" type="primary">trpS</name>
    <name evidence="11" type="ORF">GCM10023226_25290</name>
</gene>
<evidence type="ECO:0000256" key="8">
    <source>
        <dbReference type="NCBIfam" id="TIGR00233"/>
    </source>
</evidence>
<evidence type="ECO:0000256" key="9">
    <source>
        <dbReference type="RuleBase" id="RU363036"/>
    </source>
</evidence>
<name>A0ABP8WF77_9ACTN</name>
<organism evidence="11 12">
    <name type="scientific">Nocardioides nanhaiensis</name>
    <dbReference type="NCBI Taxonomy" id="1476871"/>
    <lineage>
        <taxon>Bacteria</taxon>
        <taxon>Bacillati</taxon>
        <taxon>Actinomycetota</taxon>
        <taxon>Actinomycetes</taxon>
        <taxon>Propionibacteriales</taxon>
        <taxon>Nocardioidaceae</taxon>
        <taxon>Nocardioides</taxon>
    </lineage>
</organism>
<dbReference type="NCBIfam" id="TIGR00233">
    <property type="entry name" value="trpS"/>
    <property type="match status" value="1"/>
</dbReference>
<keyword evidence="4 9" id="KW-0547">Nucleotide-binding</keyword>
<dbReference type="RefSeq" id="WP_345266321.1">
    <property type="nucleotide sequence ID" value="NZ_BAABIM010000002.1"/>
</dbReference>
<dbReference type="InterPro" id="IPR050203">
    <property type="entry name" value="Trp-tRNA_synthetase"/>
</dbReference>
<dbReference type="Gene3D" id="3.40.50.620">
    <property type="entry name" value="HUPs"/>
    <property type="match status" value="1"/>
</dbReference>
<keyword evidence="3 9" id="KW-0436">Ligase</keyword>
<dbReference type="PANTHER" id="PTHR43766">
    <property type="entry name" value="TRYPTOPHAN--TRNA LIGASE, MITOCHONDRIAL"/>
    <property type="match status" value="1"/>
</dbReference>
<evidence type="ECO:0000256" key="2">
    <source>
        <dbReference type="ARBA" id="ARBA00013161"/>
    </source>
</evidence>
<dbReference type="Proteomes" id="UP001500621">
    <property type="component" value="Unassembled WGS sequence"/>
</dbReference>
<evidence type="ECO:0000256" key="7">
    <source>
        <dbReference type="ARBA" id="ARBA00023146"/>
    </source>
</evidence>
<evidence type="ECO:0000256" key="1">
    <source>
        <dbReference type="ARBA" id="ARBA00005594"/>
    </source>
</evidence>
<accession>A0ABP8WF77</accession>
<keyword evidence="6 9" id="KW-0648">Protein biosynthesis</keyword>
<dbReference type="InterPro" id="IPR014729">
    <property type="entry name" value="Rossmann-like_a/b/a_fold"/>
</dbReference>
<keyword evidence="7 9" id="KW-0030">Aminoacyl-tRNA synthetase</keyword>
<dbReference type="InterPro" id="IPR001412">
    <property type="entry name" value="aa-tRNA-synth_I_CS"/>
</dbReference>
<protein>
    <recommendedName>
        <fullName evidence="2 8">Tryptophan--tRNA ligase</fullName>
        <ecNumber evidence="2 8">6.1.1.2</ecNumber>
    </recommendedName>
</protein>
<dbReference type="GO" id="GO:0016874">
    <property type="term" value="F:ligase activity"/>
    <property type="evidence" value="ECO:0007669"/>
    <property type="project" value="UniProtKB-KW"/>
</dbReference>
<dbReference type="InterPro" id="IPR002306">
    <property type="entry name" value="Trp-tRNA-ligase"/>
</dbReference>
<dbReference type="PANTHER" id="PTHR43766:SF1">
    <property type="entry name" value="TRYPTOPHAN--TRNA LIGASE, MITOCHONDRIAL"/>
    <property type="match status" value="1"/>
</dbReference>